<evidence type="ECO:0000313" key="1">
    <source>
        <dbReference type="EMBL" id="CAD8115100.1"/>
    </source>
</evidence>
<keyword evidence="2" id="KW-1185">Reference proteome</keyword>
<organism evidence="1 2">
    <name type="scientific">Paramecium sonneborni</name>
    <dbReference type="NCBI Taxonomy" id="65129"/>
    <lineage>
        <taxon>Eukaryota</taxon>
        <taxon>Sar</taxon>
        <taxon>Alveolata</taxon>
        <taxon>Ciliophora</taxon>
        <taxon>Intramacronucleata</taxon>
        <taxon>Oligohymenophorea</taxon>
        <taxon>Peniculida</taxon>
        <taxon>Parameciidae</taxon>
        <taxon>Paramecium</taxon>
    </lineage>
</organism>
<dbReference type="AlphaFoldDB" id="A0A8S1QKC3"/>
<dbReference type="EMBL" id="CAJJDN010000107">
    <property type="protein sequence ID" value="CAD8115100.1"/>
    <property type="molecule type" value="Genomic_DNA"/>
</dbReference>
<comment type="caution">
    <text evidence="1">The sequence shown here is derived from an EMBL/GenBank/DDBJ whole genome shotgun (WGS) entry which is preliminary data.</text>
</comment>
<evidence type="ECO:0000313" key="2">
    <source>
        <dbReference type="Proteomes" id="UP000692954"/>
    </source>
</evidence>
<accession>A0A8S1QKC3</accession>
<proteinExistence type="predicted"/>
<protein>
    <submittedName>
        <fullName evidence="1">Uncharacterized protein</fullName>
    </submittedName>
</protein>
<dbReference type="Proteomes" id="UP000692954">
    <property type="component" value="Unassembled WGS sequence"/>
</dbReference>
<sequence>MINQQDFCQRRGPLLIESIESESSSKNAALRTLVLFQILKLQILNACTRKSDSIAFSRQTNSLAVLANQIPAYTQSNQIISPLFNKV</sequence>
<gene>
    <name evidence="1" type="ORF">PSON_ATCC_30995.1.T1070140</name>
</gene>
<name>A0A8S1QKC3_9CILI</name>
<reference evidence="1" key="1">
    <citation type="submission" date="2021-01" db="EMBL/GenBank/DDBJ databases">
        <authorList>
            <consortium name="Genoscope - CEA"/>
            <person name="William W."/>
        </authorList>
    </citation>
    <scope>NUCLEOTIDE SEQUENCE</scope>
</reference>